<dbReference type="AlphaFoldDB" id="A0A4R2GI36"/>
<keyword evidence="1" id="KW-0812">Transmembrane</keyword>
<comment type="caution">
    <text evidence="2">The sequence shown here is derived from an EMBL/GenBank/DDBJ whole genome shotgun (WGS) entry which is preliminary data.</text>
</comment>
<protein>
    <submittedName>
        <fullName evidence="2">Type IX secretion system PorP/SprF family membrane protein</fullName>
    </submittedName>
</protein>
<organism evidence="2 3">
    <name type="scientific">Natronoflexus pectinivorans</name>
    <dbReference type="NCBI Taxonomy" id="682526"/>
    <lineage>
        <taxon>Bacteria</taxon>
        <taxon>Pseudomonadati</taxon>
        <taxon>Bacteroidota</taxon>
        <taxon>Bacteroidia</taxon>
        <taxon>Marinilabiliales</taxon>
        <taxon>Marinilabiliaceae</taxon>
        <taxon>Natronoflexus</taxon>
    </lineage>
</organism>
<keyword evidence="3" id="KW-1185">Reference proteome</keyword>
<name>A0A4R2GI36_9BACT</name>
<sequence length="354" mass="39919">MRSWFRKKIEQRFKCNLDLKKPDSISGDGMFFFLFRSFCSVSFVFFVLFCITPLAYSQSDPQFSQNMFNPLVVNPGFAGHSGQINLVAVDRHQWVGMEGAPRTTVVGADMAINNFFGNPGGVGLVVMNDEIGFFRNITINGSVAQRYFVGDGRIGVGVTIGLFNQVFDGTKVRTGTSSDYHSDEDPSIDQIEYNGTAFDSGIGVWYEDGNIYAGLSILHLFEPKPNFNEELNVYTPRSFYFTAGYSHTLYEVPVTLKPSFFLKNSSNSWQLDLNMNMIFRERYWGGLSYRIQDAVVLLGGVELQNGLKIGYSYDITTSRLSRAGSGGSHEIMVGYTFDLSLNRREKRYRSVRFL</sequence>
<dbReference type="EMBL" id="SLWK01000005">
    <property type="protein sequence ID" value="TCO08209.1"/>
    <property type="molecule type" value="Genomic_DNA"/>
</dbReference>
<accession>A0A4R2GI36</accession>
<evidence type="ECO:0000313" key="2">
    <source>
        <dbReference type="EMBL" id="TCO08209.1"/>
    </source>
</evidence>
<dbReference type="Proteomes" id="UP000295221">
    <property type="component" value="Unassembled WGS sequence"/>
</dbReference>
<evidence type="ECO:0000256" key="1">
    <source>
        <dbReference type="SAM" id="Phobius"/>
    </source>
</evidence>
<dbReference type="NCBIfam" id="TIGR03519">
    <property type="entry name" value="T9SS_PorP_fam"/>
    <property type="match status" value="1"/>
</dbReference>
<keyword evidence="1" id="KW-1133">Transmembrane helix</keyword>
<dbReference type="Pfam" id="PF11751">
    <property type="entry name" value="PorP_SprF"/>
    <property type="match status" value="1"/>
</dbReference>
<gene>
    <name evidence="2" type="ORF">EV194_10511</name>
</gene>
<keyword evidence="1" id="KW-0472">Membrane</keyword>
<proteinExistence type="predicted"/>
<reference evidence="2 3" key="1">
    <citation type="submission" date="2019-03" db="EMBL/GenBank/DDBJ databases">
        <title>Genomic Encyclopedia of Type Strains, Phase IV (KMG-IV): sequencing the most valuable type-strain genomes for metagenomic binning, comparative biology and taxonomic classification.</title>
        <authorList>
            <person name="Goeker M."/>
        </authorList>
    </citation>
    <scope>NUCLEOTIDE SEQUENCE [LARGE SCALE GENOMIC DNA]</scope>
    <source>
        <strain evidence="2 3">DSM 24179</strain>
    </source>
</reference>
<evidence type="ECO:0000313" key="3">
    <source>
        <dbReference type="Proteomes" id="UP000295221"/>
    </source>
</evidence>
<feature type="transmembrane region" description="Helical" evidence="1">
    <location>
        <begin position="30"/>
        <end position="56"/>
    </location>
</feature>
<dbReference type="InterPro" id="IPR019861">
    <property type="entry name" value="PorP/SprF_Bacteroidetes"/>
</dbReference>